<dbReference type="CDD" id="cd19531">
    <property type="entry name" value="LCL_NRPS-like"/>
    <property type="match status" value="1"/>
</dbReference>
<dbReference type="RefSeq" id="WP_282573515.1">
    <property type="nucleotide sequence ID" value="NZ_CP051627.1"/>
</dbReference>
<comment type="cofactor">
    <cofactor evidence="1">
        <name>pantetheine 4'-phosphate</name>
        <dbReference type="ChEBI" id="CHEBI:47942"/>
    </cofactor>
</comment>
<feature type="region of interest" description="Disordered" evidence="6">
    <location>
        <begin position="4156"/>
        <end position="4175"/>
    </location>
</feature>
<dbReference type="PROSITE" id="PS00012">
    <property type="entry name" value="PHOSPHOPANTETHEINE"/>
    <property type="match status" value="4"/>
</dbReference>
<dbReference type="InterPro" id="IPR010071">
    <property type="entry name" value="AA_adenyl_dom"/>
</dbReference>
<feature type="region of interest" description="Disordered" evidence="6">
    <location>
        <begin position="1"/>
        <end position="22"/>
    </location>
</feature>
<dbReference type="NCBIfam" id="NF003417">
    <property type="entry name" value="PRK04813.1"/>
    <property type="match status" value="4"/>
</dbReference>
<feature type="domain" description="Carrier" evidence="7">
    <location>
        <begin position="509"/>
        <end position="585"/>
    </location>
</feature>
<dbReference type="Gene3D" id="2.30.38.10">
    <property type="entry name" value="Luciferase, Domain 3"/>
    <property type="match status" value="2"/>
</dbReference>
<dbReference type="Gene3D" id="3.40.50.980">
    <property type="match status" value="4"/>
</dbReference>
<dbReference type="InterPro" id="IPR020845">
    <property type="entry name" value="AMP-binding_CS"/>
</dbReference>
<dbReference type="InterPro" id="IPR045851">
    <property type="entry name" value="AMP-bd_C_sf"/>
</dbReference>
<dbReference type="SUPFAM" id="SSF56801">
    <property type="entry name" value="Acetyl-CoA synthetase-like"/>
    <property type="match status" value="4"/>
</dbReference>
<keyword evidence="5" id="KW-0045">Antibiotic biosynthesis</keyword>
<dbReference type="CDD" id="cd12117">
    <property type="entry name" value="A_NRPS_Srf_like"/>
    <property type="match status" value="2"/>
</dbReference>
<dbReference type="InterPro" id="IPR010060">
    <property type="entry name" value="NRPS_synth"/>
</dbReference>
<dbReference type="InterPro" id="IPR036736">
    <property type="entry name" value="ACP-like_sf"/>
</dbReference>
<evidence type="ECO:0000313" key="8">
    <source>
        <dbReference type="EMBL" id="UPT22141.1"/>
    </source>
</evidence>
<feature type="domain" description="Carrier" evidence="7">
    <location>
        <begin position="1558"/>
        <end position="1632"/>
    </location>
</feature>
<evidence type="ECO:0000256" key="4">
    <source>
        <dbReference type="ARBA" id="ARBA00022737"/>
    </source>
</evidence>
<dbReference type="NCBIfam" id="TIGR01733">
    <property type="entry name" value="AA-adenyl-dom"/>
    <property type="match status" value="4"/>
</dbReference>
<accession>A0ABY4L381</accession>
<dbReference type="CDD" id="cd19543">
    <property type="entry name" value="DCL_NRPS"/>
    <property type="match status" value="2"/>
</dbReference>
<feature type="domain" description="Carrier" evidence="7">
    <location>
        <begin position="4543"/>
        <end position="4618"/>
    </location>
</feature>
<feature type="compositionally biased region" description="Basic and acidic residues" evidence="6">
    <location>
        <begin position="1"/>
        <end position="12"/>
    </location>
</feature>
<sequence>MPSFQESDRANRPADAPEAPRPLPELFAAQARRNPDAVALVSETGTLTYGELHERVERLAGALAEAGVGRGDRVGVCLERGTELVVALLAVMRAGGAYLPLDPAYPRQRLEFMLRDSAAALVVTDPARKGTLLDGTRVFTGEPAASAPAPRFDLGLDDAAYVIYTSGSTGTPKGVVVTHRGIAALARTQRVRMRVRSDSRVLQFASPSFDASVFEVCMALLNGAALVVQPRERLLGDALVRTLRGHRITHVTLPPAVLPGLSPEGLDDLESLMVAGEACPGELVDLWSRGRCVFNGYGPTETTVCATMSAPLSGAGRPPIGRAVDGTSVYVLDDALRPVGAGVSGELYIAGEGVARGYHGRSGLTASRFVADPFGPPGARMYRSGDLVRVRADGELEFLGRVDDQVKIRGFRVEPGEVETALTALPGVRHAVVTVREDRPGVRRLVGYVVAPDTRVDPDEVRAALAATLPDHMVPSAVVPLDALPMTANGKIDRAALPAPDTSGRDHVAPRDDTERAVAEEFAAVLAVDRVSVEDDFFSDLGGDSILAARALSRIDARLGTALDRRVLFAHPTAAQLAEHVREHGGTADPIERTEEDGPAPLSAAQRRLWFLDQYEQTGTEYYTGTAYRVRGPLSVPALRAALVDLVARHASLRTVFDDVDGHPLQRITPVPEAADLLTEEDLSDRPAHERDRELARLLEAETQQPFDLARGPLFRALLVRMDAHEHVLVLSSHHIVSDGWSVDVVNRDLAALYRSRVDGDGGTLPEPRLRYLDFAVWEQDRRDTPETRRRLDHWSRHLADPPVLELPTDHPRPEIRSTAGAVHRHVLSPAATDALRRLGRNEDATLFMTLTALVHLLLVAASGSRDVALGIAASGRDHHRLDDVVGFFVNPLVIRTAPERSATVRSFLADIRRTVLDAFAHEVPFDLLVERLVDERDPSRTPLFQALVVLQNAHSGDLDLPGLDVHAVDLPRRSALFDLVFEFEERDGGLRLTVEYSTALYRPERIEALVAAFDRIVDAATADPDLRIAALDPSDDAARDTLLRWAGDTPAAPPATVTDLFAAQVAERPDAPALVWDGGALSYAELDARTDRLARLLRGQGVDVETPVVLALERGAHVVVAMLAVLRAGGAYVPAHAGDPASRVRWLVEDTGAACVLTDAASAHVTAEVDVPVLTLDRAGRPVGEKTLPDGSDLPAVTPHHLAYVMFTSGSTGTPKGVAVTHGDITALASDHRWRGGAHDRVLFHSSHAFDAATYEIWTPLLTGGTVAVAPPGTLDPEGFADQVARHGVTGVFLTTSLFNLFAHQEPTCFAGLREVLTGGEAANRAALERVSRACPDLDLVNVYGPTETTTYATTATLPRGGGVPEPPPIGGPLDGTRVYVLDGFLRPVPVGVVGELYVGGAGVARGYHGRPGLTASRFVADPFSSGGRLYRTGDLVRWNADGELEFAGRADDQLKIRGFRVEPGEIEAALLAVPEVDEAVVVVHEPGTGVRQLVGYLVGADADVEAVRAALAGRLPDYLVPSVLVRLDAMPLNANGKVDRSALPAPDVRDTDEYVAPRSGVERVLAEVFAVVLGVDRVGVYDNFFALGGDSILSLQVVARARREGVVVTSRDVFARQCVAALAEVAVVEEAAGGGVDGGAVSGPVPLTPIMRWFFDVYAAGVDHFAMSVLVDLVEGVDREALGVAVAALADRHAMLRLRADGDRAWLPAEPADLTLETVDLSGLAPEQADEALQTRIHQVHASLSPAKGPVVRAVVFDGGVRGARLLLAAHHLVVDGVSWRVLLEDLAAGYRSAVAGEPVDLGAGSTAFAEWARRLVEFTAAGGFDTELDHWTAVAAGAEPDVPLDTDLPAPGGRTATAATQRTVTVEVPSPAVEGLLRGAASVFRARVDDVLLAALGRVLCGWTGAGRVLVDVEGHGREELFDGVDVSRTVGWFTSVYPVALEDDADPVVLLKRTKEALRAVPNRGVGFGALRYLGGERAREVLGRVPVPAVGFNYLGRFDTESDNGPVAGLTLNPGGEYAPDSPRPHVLDVVGRVVEDRLVFDWIYSEALHDRETVVAVAERFVAEVVALVELCRSGGVGGATPSDFPLVALDQARVDRLVGDGRGVVDVLPLTPMQEGMLFHSLLEPDSAAYLEQVVVELSGVDDVERLAGAWRRVIRATPVLRTTVVWEGLDSPVQVVHRSTEPEVRVHDLSDHDADSRRAHLEQYLAADRAEGMDTWSRPPVRVGLVRLAGGRVVVVWTFHHLLLDGWSLPLVLSDVFAAYAGEELPRRRPFADHLEWLSGRDTESGLAYWRRVLEGVEGPTALPYDQAPRDVRTARSTARIEHHLPQQDTAALHRFARTHRMTVNTLVQGAWALVLSAWSGQRDVVFGATTSGRRAEVAGMDSAVGLFINTLPVRVGVEPGVPVVRWLRALQEAQLEAREYDHVPLHRIQAETLGAQTPLFDSLVVFENYPVDTEAARAHGITVERVDADEATNYPLTLAAYDGDHIRLHLRYDPSAFHADTARQLLDRVARLLRELTADPGRGLAALPLQDPDERARVLTEWNADPGPLRAQTLVDLFAAQAAERPDAPALVWDGGALSYAELDAAADRFADRLAALGVGRGSVVGVCLERGPDLVTALLAAVRIGAVYLPLDPDYPADRLAFMVDDSGTDTVVTGDDALDLPAGVRRVTLSDPADAPPRAPRPDLTLDDAAYLIYTSGSTGTPKGVVVTHRGIAELAAAMRDRFGTEPGFRVLQLASASFDASVMEVLMAFGAGAALVLPPPGGLVGDDLADVLRDHRVNLTIIPPSVLATVPEGDFPDLRTLVVGAEACSADLVRRWAPGRRMVNAYGPTEITVAATLSGPLAPGRTPPIGSPILGTRVYVLDGFLRPVPVGVVGELYVGGAGVARGYHGRPGLTASRFVADPFSSGGRLYRTGDLVRWNADGELEFAGRADDQVKVRGVRIELGEVEAALTALPGVRQAVAVVRSDHRNASRLVGYVVAEAETELDAAELRSALTASLPPAMVPDSVLVLDTVPVTRNGKVDRSALPEPDWNANAADEYVAPRSGVERVLAEVFAVVLGVDRVGVYDNFFALGGDSILSLQVVARARREGVVVTSRDVFARQCVAALAEVAVVEEAAGGGVDGGAVSGPVPLTPIMRWFFDVYAAGVDHFAMSVLVDLVEGVDREALGVAVAALADRHAMLRLRVEDGAARIDDAAAAPAVETVTLDAADDPDTVIAETAARVEAELSLTDGPVVRAVVFDGGVRGARLLLAAHHLVVDGVSWRVLLEDLAAGYRSAVAGEPVDLGAGSTAFAEWARRLVEFTAAGGFDTELDHWTAVAADDAEAEVPVDADGANTVSTQRTVSVALPPDVVEGLLRGAASVFRARVDDVLLAALGRVLCGWTGAGRVLVDVEGHGREELFDGVDVSRTVGWFTSVYPVALEDDADPVVLLKRTKEALRAVPNRGVGFGALRYLGGERAREVLGRVPVPAVGFNYLGRFDTATGTPFTSAVLRGTQDPDHPRAHLIDVVGRHDGDRLVFDWAYSHEIHDRETVVAVAERFVAEVVALVELCRSGGVGGATPSDFPLVALDQARVDRLVGDGRGVVDVLPLTPMQEGMLFHSLLEPDSAAYLEQVVVELSGVDDVERLAGAWRRVIRATPVLRTTVVWEGLDSPVQVVHQNREASVTVHDRRHCDRDTALREFLAEDRAREFRLADEPPVRVGLVRLAGGRVVVVWTFHHLLLDGWSLPLVLSDVFAAYAGEELPRRRPFADHLEWLSGRDTESGLAYWRRVLEGVEGPTALPYDQAPRDVRTARSTARLPRELSVEQTRRLRDFARSRRITLNTLVQGAWALVLSAWSGQRDVVFGATTSGRRAEVAGMDSAVGLFINTLPVRVGVEPGVPVVRWLRALQEAQLEAREYDHVPLHRIQAETLGAQTPLFDSLVVFENYPVDTEAARAHGITVERVDADEATNYPLTLAAYDGDHIRLLLGHDPSAFHTDTAHRLLSDLVDVLAGLAADPDAPLGRLRRTTAAPGPDVVHGPQAQPPTRSVTDLFAAQAAERPDAPALVWDGGALSYAELDAAADRFAARLRGHGVGREDRVLLLMPRSPRTVVAMLAVLKTGAAYVPVHVDFPPDRIARVLTDTGARAAVVDPDLRDRLPGEPAVPVVEFGPRTPQGPDPGPAADTVPVSPATAAYTMFTSGSTGVPKGVVVDHGNIVALARDRHWTSGHERVLWHSPHAFDAATYEIWAPLLGGGTVVVAPPDDVTADTLRRCVRDHGVTAVFLTTALFNLFAQQDPGCFTGLREVWTGGEAAHPASFAKVLAACPDTEVVHVYGPTETTTFATCTPISAAEAEHGAAPIGRPMDGTRAHVLDDFLHPVPVGAVGELYLAGHGTARGYEGRPGLTAERFVADPFTPGGRLYRTGDLVRWNADGRIEFLGRADGQIKLRGHRIELGEIENALAACPGVAHAAAAVVDTPSGSRTLVGYLVPEPGAAPDPDAVTAELARSLPAYMVPATLLLLDELPLNRNGKVDRRALPRPDGSSAAPYEPPETVTEEVVAQLWAEALGRERVGARDNFFDIGGDSVAGIRVVSGIESAFGVRVPTRTVFDHPTLREFAAAVEEAVLKEMTD</sequence>
<dbReference type="InterPro" id="IPR025110">
    <property type="entry name" value="AMP-bd_C"/>
</dbReference>
<keyword evidence="2" id="KW-0596">Phosphopantetheine</keyword>
<dbReference type="Pfam" id="PF13193">
    <property type="entry name" value="AMP-binding_C"/>
    <property type="match status" value="4"/>
</dbReference>
<dbReference type="Pfam" id="PF00550">
    <property type="entry name" value="PP-binding"/>
    <property type="match status" value="4"/>
</dbReference>
<evidence type="ECO:0000256" key="6">
    <source>
        <dbReference type="SAM" id="MobiDB-lite"/>
    </source>
</evidence>
<evidence type="ECO:0000313" key="9">
    <source>
        <dbReference type="Proteomes" id="UP000832041"/>
    </source>
</evidence>
<dbReference type="SUPFAM" id="SSF52777">
    <property type="entry name" value="CoA-dependent acyltransferases"/>
    <property type="match status" value="10"/>
</dbReference>
<organism evidence="8 9">
    <name type="scientific">Thermobifida alba</name>
    <name type="common">Thermomonospora alba</name>
    <dbReference type="NCBI Taxonomy" id="53522"/>
    <lineage>
        <taxon>Bacteria</taxon>
        <taxon>Bacillati</taxon>
        <taxon>Actinomycetota</taxon>
        <taxon>Actinomycetes</taxon>
        <taxon>Streptosporangiales</taxon>
        <taxon>Nocardiopsidaceae</taxon>
        <taxon>Thermobifida</taxon>
    </lineage>
</organism>
<dbReference type="InterPro" id="IPR000873">
    <property type="entry name" value="AMP-dep_synth/lig_dom"/>
</dbReference>
<dbReference type="PANTHER" id="PTHR45527:SF1">
    <property type="entry name" value="FATTY ACID SYNTHASE"/>
    <property type="match status" value="1"/>
</dbReference>
<evidence type="ECO:0000256" key="1">
    <source>
        <dbReference type="ARBA" id="ARBA00001957"/>
    </source>
</evidence>
<evidence type="ECO:0000256" key="2">
    <source>
        <dbReference type="ARBA" id="ARBA00022450"/>
    </source>
</evidence>
<feature type="region of interest" description="Disordered" evidence="6">
    <location>
        <begin position="4525"/>
        <end position="4545"/>
    </location>
</feature>
<dbReference type="Gene3D" id="1.10.1200.10">
    <property type="entry name" value="ACP-like"/>
    <property type="match status" value="4"/>
</dbReference>
<protein>
    <submittedName>
        <fullName evidence="8">Amino acid adenylation domain-containing protein</fullName>
    </submittedName>
</protein>
<dbReference type="InterPro" id="IPR009081">
    <property type="entry name" value="PP-bd_ACP"/>
</dbReference>
<dbReference type="Proteomes" id="UP000832041">
    <property type="component" value="Chromosome"/>
</dbReference>
<dbReference type="InterPro" id="IPR020806">
    <property type="entry name" value="PKS_PP-bd"/>
</dbReference>
<dbReference type="Gene3D" id="3.30.559.10">
    <property type="entry name" value="Chloramphenicol acetyltransferase-like domain"/>
    <property type="match status" value="5"/>
</dbReference>
<reference evidence="8 9" key="1">
    <citation type="submission" date="2020-04" db="EMBL/GenBank/DDBJ databases">
        <title>Thermobifida alba genome sequencing and assembly.</title>
        <authorList>
            <person name="Luzics S."/>
            <person name="Horvath B."/>
            <person name="Nagy I."/>
            <person name="Toth A."/>
            <person name="Nagy I."/>
            <person name="Kukolya J."/>
        </authorList>
    </citation>
    <scope>NUCLEOTIDE SEQUENCE [LARGE SCALE GENOMIC DNA]</scope>
    <source>
        <strain evidence="8 9">DSM 43795</strain>
    </source>
</reference>
<dbReference type="CDD" id="cd17652">
    <property type="entry name" value="A_NRPS_CmdD_like"/>
    <property type="match status" value="1"/>
</dbReference>
<dbReference type="InterPro" id="IPR001242">
    <property type="entry name" value="Condensation_dom"/>
</dbReference>
<proteinExistence type="predicted"/>
<keyword evidence="3" id="KW-0597">Phosphoprotein</keyword>
<dbReference type="PANTHER" id="PTHR45527">
    <property type="entry name" value="NONRIBOSOMAL PEPTIDE SYNTHETASE"/>
    <property type="match status" value="1"/>
</dbReference>
<dbReference type="PROSITE" id="PS50075">
    <property type="entry name" value="CARRIER"/>
    <property type="match status" value="4"/>
</dbReference>
<gene>
    <name evidence="8" type="ORF">FOF52_15170</name>
</gene>
<dbReference type="CDD" id="cd19534">
    <property type="entry name" value="E_NRPS"/>
    <property type="match status" value="2"/>
</dbReference>
<keyword evidence="4" id="KW-0677">Repeat</keyword>
<feature type="domain" description="Carrier" evidence="7">
    <location>
        <begin position="3053"/>
        <end position="3127"/>
    </location>
</feature>
<dbReference type="SUPFAM" id="SSF47336">
    <property type="entry name" value="ACP-like"/>
    <property type="match status" value="4"/>
</dbReference>
<dbReference type="PROSITE" id="PS00455">
    <property type="entry name" value="AMP_BINDING"/>
    <property type="match status" value="3"/>
</dbReference>
<dbReference type="SMART" id="SM00823">
    <property type="entry name" value="PKS_PP"/>
    <property type="match status" value="4"/>
</dbReference>
<name>A0ABY4L381_THEAE</name>
<dbReference type="Gene3D" id="3.30.559.30">
    <property type="entry name" value="Nonribosomal peptide synthetase, condensation domain"/>
    <property type="match status" value="5"/>
</dbReference>
<dbReference type="SMART" id="SM01294">
    <property type="entry name" value="PKS_PP_betabranch"/>
    <property type="match status" value="1"/>
</dbReference>
<keyword evidence="9" id="KW-1185">Reference proteome</keyword>
<dbReference type="NCBIfam" id="TIGR01720">
    <property type="entry name" value="NRPS-para261"/>
    <property type="match status" value="2"/>
</dbReference>
<dbReference type="InterPro" id="IPR042099">
    <property type="entry name" value="ANL_N_sf"/>
</dbReference>
<dbReference type="Pfam" id="PF00501">
    <property type="entry name" value="AMP-binding"/>
    <property type="match status" value="4"/>
</dbReference>
<evidence type="ECO:0000259" key="7">
    <source>
        <dbReference type="PROSITE" id="PS50075"/>
    </source>
</evidence>
<evidence type="ECO:0000256" key="5">
    <source>
        <dbReference type="ARBA" id="ARBA00023194"/>
    </source>
</evidence>
<dbReference type="InterPro" id="IPR006162">
    <property type="entry name" value="Ppantetheine_attach_site"/>
</dbReference>
<dbReference type="Gene3D" id="3.40.50.12780">
    <property type="entry name" value="N-terminal domain of ligase-like"/>
    <property type="match status" value="2"/>
</dbReference>
<dbReference type="InterPro" id="IPR023213">
    <property type="entry name" value="CAT-like_dom_sf"/>
</dbReference>
<dbReference type="Pfam" id="PF00668">
    <property type="entry name" value="Condensation"/>
    <property type="match status" value="5"/>
</dbReference>
<evidence type="ECO:0000256" key="3">
    <source>
        <dbReference type="ARBA" id="ARBA00022553"/>
    </source>
</evidence>
<dbReference type="EMBL" id="CP051627">
    <property type="protein sequence ID" value="UPT22141.1"/>
    <property type="molecule type" value="Genomic_DNA"/>
</dbReference>
<dbReference type="Gene3D" id="3.30.300.30">
    <property type="match status" value="4"/>
</dbReference>